<proteinExistence type="predicted"/>
<dbReference type="AlphaFoldDB" id="A0A8S3B4J7"/>
<reference evidence="3" key="1">
    <citation type="submission" date="2021-02" db="EMBL/GenBank/DDBJ databases">
        <authorList>
            <person name="Nowell W R."/>
        </authorList>
    </citation>
    <scope>NUCLEOTIDE SEQUENCE</scope>
</reference>
<evidence type="ECO:0000313" key="3">
    <source>
        <dbReference type="EMBL" id="CAF4777022.1"/>
    </source>
</evidence>
<organism evidence="3 4">
    <name type="scientific">Rotaria magnacalcarata</name>
    <dbReference type="NCBI Taxonomy" id="392030"/>
    <lineage>
        <taxon>Eukaryota</taxon>
        <taxon>Metazoa</taxon>
        <taxon>Spiralia</taxon>
        <taxon>Gnathifera</taxon>
        <taxon>Rotifera</taxon>
        <taxon>Eurotatoria</taxon>
        <taxon>Bdelloidea</taxon>
        <taxon>Philodinida</taxon>
        <taxon>Philodinidae</taxon>
        <taxon>Rotaria</taxon>
    </lineage>
</organism>
<feature type="non-terminal residue" evidence="3">
    <location>
        <position position="1"/>
    </location>
</feature>
<evidence type="ECO:0000313" key="2">
    <source>
        <dbReference type="EMBL" id="CAF4752626.1"/>
    </source>
</evidence>
<comment type="caution">
    <text evidence="3">The sequence shown here is derived from an EMBL/GenBank/DDBJ whole genome shotgun (WGS) entry which is preliminary data.</text>
</comment>
<evidence type="ECO:0000313" key="1">
    <source>
        <dbReference type="EMBL" id="CAF4548376.1"/>
    </source>
</evidence>
<name>A0A8S3B4J7_9BILA</name>
<feature type="non-terminal residue" evidence="3">
    <location>
        <position position="80"/>
    </location>
</feature>
<protein>
    <submittedName>
        <fullName evidence="3">Uncharacterized protein</fullName>
    </submittedName>
</protein>
<accession>A0A8S3B4J7</accession>
<dbReference type="EMBL" id="CAJOBH010087592">
    <property type="protein sequence ID" value="CAF4548376.1"/>
    <property type="molecule type" value="Genomic_DNA"/>
</dbReference>
<dbReference type="Proteomes" id="UP000681720">
    <property type="component" value="Unassembled WGS sequence"/>
</dbReference>
<dbReference type="EMBL" id="CAJOBJ010138497">
    <property type="protein sequence ID" value="CAF4752626.1"/>
    <property type="molecule type" value="Genomic_DNA"/>
</dbReference>
<gene>
    <name evidence="1" type="ORF">BYL167_LOCUS37999</name>
    <name evidence="2" type="ORF">GIL414_LOCUS45212</name>
    <name evidence="3" type="ORF">GIL414_LOCUS46180</name>
</gene>
<dbReference type="EMBL" id="CAJOBJ010144269">
    <property type="protein sequence ID" value="CAF4777022.1"/>
    <property type="molecule type" value="Genomic_DNA"/>
</dbReference>
<dbReference type="Proteomes" id="UP000681967">
    <property type="component" value="Unassembled WGS sequence"/>
</dbReference>
<sequence length="80" mass="8907">SDLAQESADKVDLSDIDTDIIVPNNKEDILFFTSESDINESKKQTHTYSLELFDSLINIGPCGYAIVGEGDSDEIRLLQR</sequence>
<evidence type="ECO:0000313" key="4">
    <source>
        <dbReference type="Proteomes" id="UP000681720"/>
    </source>
</evidence>